<comment type="caution">
    <text evidence="4">The sequence shown here is derived from an EMBL/GenBank/DDBJ whole genome shotgun (WGS) entry which is preliminary data.</text>
</comment>
<feature type="region of interest" description="Disordered" evidence="1">
    <location>
        <begin position="110"/>
        <end position="129"/>
    </location>
</feature>
<dbReference type="Pfam" id="PF01593">
    <property type="entry name" value="Amino_oxidase"/>
    <property type="match status" value="2"/>
</dbReference>
<dbReference type="PANTHER" id="PTHR10742:SF410">
    <property type="entry name" value="LYSINE-SPECIFIC HISTONE DEMETHYLASE 2"/>
    <property type="match status" value="1"/>
</dbReference>
<dbReference type="EMBL" id="JACCFS010000001">
    <property type="protein sequence ID" value="NYJ34631.1"/>
    <property type="molecule type" value="Genomic_DNA"/>
</dbReference>
<reference evidence="4 5" key="1">
    <citation type="submission" date="2020-07" db="EMBL/GenBank/DDBJ databases">
        <title>Sequencing the genomes of 1000 actinobacteria strains.</title>
        <authorList>
            <person name="Klenk H.-P."/>
        </authorList>
    </citation>
    <scope>NUCLEOTIDE SEQUENCE [LARGE SCALE GENOMIC DNA]</scope>
    <source>
        <strain evidence="4 5">DSM 44442</strain>
    </source>
</reference>
<dbReference type="PROSITE" id="PS51318">
    <property type="entry name" value="TAT"/>
    <property type="match status" value="1"/>
</dbReference>
<dbReference type="EC" id="1.4.3.4" evidence="4"/>
<dbReference type="InterPro" id="IPR006311">
    <property type="entry name" value="TAT_signal"/>
</dbReference>
<gene>
    <name evidence="4" type="ORF">HNR10_002512</name>
</gene>
<organism evidence="4 5">
    <name type="scientific">Nocardiopsis aegyptia</name>
    <dbReference type="NCBI Taxonomy" id="220378"/>
    <lineage>
        <taxon>Bacteria</taxon>
        <taxon>Bacillati</taxon>
        <taxon>Actinomycetota</taxon>
        <taxon>Actinomycetes</taxon>
        <taxon>Streptosporangiales</taxon>
        <taxon>Nocardiopsidaceae</taxon>
        <taxon>Nocardiopsis</taxon>
    </lineage>
</organism>
<evidence type="ECO:0000313" key="4">
    <source>
        <dbReference type="EMBL" id="NYJ34631.1"/>
    </source>
</evidence>
<dbReference type="PANTHER" id="PTHR10742">
    <property type="entry name" value="FLAVIN MONOAMINE OXIDASE"/>
    <property type="match status" value="1"/>
</dbReference>
<sequence>MSGITRRSGLLLGGAALLSAAAGAPDRPWAEWDVAVIGAGVTGLSAARNLADHGLRVVVLEARDRIGGQLYTDHGFTSVPVELGAGLIHGAAASTWELVDWAGAETVRVRSEPRAAPGTSVDGAAPPREDESAADYLRRLGVPESDWPPVSDENEPLSRWSAAWMVERGEFDWWSAPRADFRVVGGYDRLLAPLAYGLRIDLGRRVRAVRWSGGGVELVVSGPGGTERVRARRCVATLPIRVLRAADVAFDPPLPAAHRDAIAALDATDAVKLLMEFDRPVLPADADTLAWDGDLDVWSVSRLSPTAPEVVSVWAAGEAARALLALPEDDRFDAGLRALGEAAGQAPPDPVRRTTHDWTRDPHSRGAYLYVPPGAHDAPAALAAPVGGVLFFAGEATTGENTVEGAYDSGYDATDGLLADL</sequence>
<feature type="domain" description="Amine oxidase" evidence="3">
    <location>
        <begin position="42"/>
        <end position="115"/>
    </location>
</feature>
<dbReference type="Gene3D" id="3.50.50.60">
    <property type="entry name" value="FAD/NAD(P)-binding domain"/>
    <property type="match status" value="1"/>
</dbReference>
<evidence type="ECO:0000256" key="2">
    <source>
        <dbReference type="SAM" id="SignalP"/>
    </source>
</evidence>
<proteinExistence type="predicted"/>
<dbReference type="InterPro" id="IPR050281">
    <property type="entry name" value="Flavin_monoamine_oxidase"/>
</dbReference>
<dbReference type="PRINTS" id="PR00420">
    <property type="entry name" value="RNGMNOXGNASE"/>
</dbReference>
<evidence type="ECO:0000256" key="1">
    <source>
        <dbReference type="SAM" id="MobiDB-lite"/>
    </source>
</evidence>
<dbReference type="RefSeq" id="WP_179823326.1">
    <property type="nucleotide sequence ID" value="NZ_JACCFS010000001.1"/>
</dbReference>
<name>A0A7Z0EM98_9ACTN</name>
<feature type="signal peptide" evidence="2">
    <location>
        <begin position="1"/>
        <end position="24"/>
    </location>
</feature>
<dbReference type="Proteomes" id="UP000572051">
    <property type="component" value="Unassembled WGS sequence"/>
</dbReference>
<accession>A0A7Z0EM98</accession>
<feature type="chain" id="PRO_5039307560" evidence="2">
    <location>
        <begin position="25"/>
        <end position="421"/>
    </location>
</feature>
<keyword evidence="4" id="KW-0560">Oxidoreductase</keyword>
<dbReference type="SUPFAM" id="SSF51905">
    <property type="entry name" value="FAD/NAD(P)-binding domain"/>
    <property type="match status" value="1"/>
</dbReference>
<feature type="domain" description="Amine oxidase" evidence="3">
    <location>
        <begin position="182"/>
        <end position="415"/>
    </location>
</feature>
<dbReference type="SUPFAM" id="SSF54373">
    <property type="entry name" value="FAD-linked reductases, C-terminal domain"/>
    <property type="match status" value="1"/>
</dbReference>
<dbReference type="GO" id="GO:0097621">
    <property type="term" value="F:monoamine oxidase activity"/>
    <property type="evidence" value="ECO:0007669"/>
    <property type="project" value="UniProtKB-EC"/>
</dbReference>
<keyword evidence="5" id="KW-1185">Reference proteome</keyword>
<dbReference type="InterPro" id="IPR036188">
    <property type="entry name" value="FAD/NAD-bd_sf"/>
</dbReference>
<protein>
    <submittedName>
        <fullName evidence="4">Monoamine oxidase</fullName>
        <ecNumber evidence="4">1.4.3.4</ecNumber>
    </submittedName>
</protein>
<dbReference type="AlphaFoldDB" id="A0A7Z0EM98"/>
<dbReference type="InterPro" id="IPR002937">
    <property type="entry name" value="Amino_oxidase"/>
</dbReference>
<keyword evidence="2" id="KW-0732">Signal</keyword>
<evidence type="ECO:0000313" key="5">
    <source>
        <dbReference type="Proteomes" id="UP000572051"/>
    </source>
</evidence>
<evidence type="ECO:0000259" key="3">
    <source>
        <dbReference type="Pfam" id="PF01593"/>
    </source>
</evidence>